<feature type="transmembrane region" description="Helical" evidence="6">
    <location>
        <begin position="166"/>
        <end position="194"/>
    </location>
</feature>
<feature type="transmembrane region" description="Helical" evidence="6">
    <location>
        <begin position="111"/>
        <end position="135"/>
    </location>
</feature>
<dbReference type="Proteomes" id="UP000572680">
    <property type="component" value="Unassembled WGS sequence"/>
</dbReference>
<feature type="transmembrane region" description="Helical" evidence="6">
    <location>
        <begin position="83"/>
        <end position="105"/>
    </location>
</feature>
<evidence type="ECO:0000256" key="3">
    <source>
        <dbReference type="ARBA" id="ARBA00022692"/>
    </source>
</evidence>
<evidence type="ECO:0008006" key="9">
    <source>
        <dbReference type="Google" id="ProtNLM"/>
    </source>
</evidence>
<organism evidence="7 8">
    <name type="scientific">Actinomadura namibiensis</name>
    <dbReference type="NCBI Taxonomy" id="182080"/>
    <lineage>
        <taxon>Bacteria</taxon>
        <taxon>Bacillati</taxon>
        <taxon>Actinomycetota</taxon>
        <taxon>Actinomycetes</taxon>
        <taxon>Streptosporangiales</taxon>
        <taxon>Thermomonosporaceae</taxon>
        <taxon>Actinomadura</taxon>
    </lineage>
</organism>
<dbReference type="SUPFAM" id="SSF103473">
    <property type="entry name" value="MFS general substrate transporter"/>
    <property type="match status" value="1"/>
</dbReference>
<dbReference type="PANTHER" id="PTHR23513">
    <property type="entry name" value="INTEGRAL MEMBRANE EFFLUX PROTEIN-RELATED"/>
    <property type="match status" value="1"/>
</dbReference>
<dbReference type="GO" id="GO:0022857">
    <property type="term" value="F:transmembrane transporter activity"/>
    <property type="evidence" value="ECO:0007669"/>
    <property type="project" value="InterPro"/>
</dbReference>
<feature type="transmembrane region" description="Helical" evidence="6">
    <location>
        <begin position="226"/>
        <end position="247"/>
    </location>
</feature>
<evidence type="ECO:0000313" key="7">
    <source>
        <dbReference type="EMBL" id="MBA8956059.1"/>
    </source>
</evidence>
<feature type="transmembrane region" description="Helical" evidence="6">
    <location>
        <begin position="371"/>
        <end position="398"/>
    </location>
</feature>
<accession>A0A7W3LXC5</accession>
<dbReference type="Pfam" id="PF07690">
    <property type="entry name" value="MFS_1"/>
    <property type="match status" value="1"/>
</dbReference>
<dbReference type="EMBL" id="JACJIA010000014">
    <property type="protein sequence ID" value="MBA8956059.1"/>
    <property type="molecule type" value="Genomic_DNA"/>
</dbReference>
<dbReference type="GO" id="GO:0005886">
    <property type="term" value="C:plasma membrane"/>
    <property type="evidence" value="ECO:0007669"/>
    <property type="project" value="UniProtKB-SubCell"/>
</dbReference>
<keyword evidence="2" id="KW-1003">Cell membrane</keyword>
<keyword evidence="8" id="KW-1185">Reference proteome</keyword>
<dbReference type="InterPro" id="IPR011701">
    <property type="entry name" value="MFS"/>
</dbReference>
<feature type="transmembrane region" description="Helical" evidence="6">
    <location>
        <begin position="315"/>
        <end position="333"/>
    </location>
</feature>
<sequence length="418" mass="41745">MLMRARLRRAVAPLRGNPHYLRFFVAGRINTFGSTMATGAVAFTVLACGAGAPGIATVMLAQMVATIVLTPILGTVADRLPRVTAMACAGGVVTVTLAVEAVLAASGRAAVWNLAVTAAVAAGAGALSGGAGAGVSRDLVPVRQLPAANALTKLTMYAIRMVGPPVGGAVVAGAGPAAGLGANAVLTGISVLVLRGVRVPPVRRARAGFAAETRQGWQAITTRTWLWSHTLAGAVLVPFWHLAFFILGPAHAAAHHGGAAAWGWITAAFAAGMAAGAAVSLLAEPRRAMWVACAGSSLLALPPVAFAVRAPLGGAMAAAAAGAGGLAMAMVAWRSAVQQQVPADLQGRVTNYTDTVQVAAAPGVYLLTGPLLAAAGATGTLLVCACVIAVAGLAPLLLRSVRCVRLVGDPDAVLSRPC</sequence>
<protein>
    <recommendedName>
        <fullName evidence="9">MFS transporter</fullName>
    </recommendedName>
</protein>
<dbReference type="AlphaFoldDB" id="A0A7W3LXC5"/>
<feature type="transmembrane region" description="Helical" evidence="6">
    <location>
        <begin position="259"/>
        <end position="282"/>
    </location>
</feature>
<evidence type="ECO:0000256" key="1">
    <source>
        <dbReference type="ARBA" id="ARBA00004651"/>
    </source>
</evidence>
<evidence type="ECO:0000313" key="8">
    <source>
        <dbReference type="Proteomes" id="UP000572680"/>
    </source>
</evidence>
<dbReference type="Gene3D" id="1.20.1250.20">
    <property type="entry name" value="MFS general substrate transporter like domains"/>
    <property type="match status" value="1"/>
</dbReference>
<comment type="subcellular location">
    <subcellularLocation>
        <location evidence="1">Cell membrane</location>
        <topology evidence="1">Multi-pass membrane protein</topology>
    </subcellularLocation>
</comment>
<comment type="caution">
    <text evidence="7">The sequence shown here is derived from an EMBL/GenBank/DDBJ whole genome shotgun (WGS) entry which is preliminary data.</text>
</comment>
<dbReference type="PANTHER" id="PTHR23513:SF11">
    <property type="entry name" value="STAPHYLOFERRIN A TRANSPORTER"/>
    <property type="match status" value="1"/>
</dbReference>
<evidence type="ECO:0000256" key="2">
    <source>
        <dbReference type="ARBA" id="ARBA00022475"/>
    </source>
</evidence>
<evidence type="ECO:0000256" key="6">
    <source>
        <dbReference type="SAM" id="Phobius"/>
    </source>
</evidence>
<keyword evidence="5 6" id="KW-0472">Membrane</keyword>
<name>A0A7W3LXC5_ACTNM</name>
<evidence type="ECO:0000256" key="4">
    <source>
        <dbReference type="ARBA" id="ARBA00022989"/>
    </source>
</evidence>
<proteinExistence type="predicted"/>
<gene>
    <name evidence="7" type="ORF">HNR61_007741</name>
</gene>
<feature type="transmembrane region" description="Helical" evidence="6">
    <location>
        <begin position="288"/>
        <end position="308"/>
    </location>
</feature>
<reference evidence="7 8" key="1">
    <citation type="submission" date="2020-08" db="EMBL/GenBank/DDBJ databases">
        <title>Genomic Encyclopedia of Type Strains, Phase IV (KMG-IV): sequencing the most valuable type-strain genomes for metagenomic binning, comparative biology and taxonomic classification.</title>
        <authorList>
            <person name="Goeker M."/>
        </authorList>
    </citation>
    <scope>NUCLEOTIDE SEQUENCE [LARGE SCALE GENOMIC DNA]</scope>
    <source>
        <strain evidence="7 8">DSM 44197</strain>
    </source>
</reference>
<keyword evidence="4 6" id="KW-1133">Transmembrane helix</keyword>
<dbReference type="InterPro" id="IPR036259">
    <property type="entry name" value="MFS_trans_sf"/>
</dbReference>
<evidence type="ECO:0000256" key="5">
    <source>
        <dbReference type="ARBA" id="ARBA00023136"/>
    </source>
</evidence>
<keyword evidence="3 6" id="KW-0812">Transmembrane</keyword>